<evidence type="ECO:0000259" key="2">
    <source>
        <dbReference type="Pfam" id="PF01636"/>
    </source>
</evidence>
<protein>
    <submittedName>
        <fullName evidence="3">Kinase-like protein</fullName>
    </submittedName>
</protein>
<dbReference type="Proteomes" id="UP001610446">
    <property type="component" value="Unassembled WGS sequence"/>
</dbReference>
<sequence>MALPLTFQATRIIRISDHQVVKWGPDITREEAENQKIACKLVDTGIVRIPRVYGFFTDERGWGYIVMEFTAGKIIDPLEDTAAIERVADVLDHFATLGRTVPGPLSRGLCRGLLFPETEDLRFDGRDEMERWFNSRLFEHNPKLCFRSFNLVFCHLDIALRDLLWQEDGSLCLLDWASAGYYPRLFEFCAQLIIEGKDGKFNSIPLDSMKPLSDEEAVQKESVLCAWRNMQKYAFRPNRLQTPTRALETSTNSIHVPPPPMPDYPPEWSKENQRQYSTQRNPHLLPGQTRR</sequence>
<name>A0ABR4IJF0_9EURO</name>
<dbReference type="Pfam" id="PF01636">
    <property type="entry name" value="APH"/>
    <property type="match status" value="1"/>
</dbReference>
<evidence type="ECO:0000256" key="1">
    <source>
        <dbReference type="SAM" id="MobiDB-lite"/>
    </source>
</evidence>
<dbReference type="EMBL" id="JBFXLU010000382">
    <property type="protein sequence ID" value="KAL2827888.1"/>
    <property type="molecule type" value="Genomic_DNA"/>
</dbReference>
<feature type="compositionally biased region" description="Polar residues" evidence="1">
    <location>
        <begin position="244"/>
        <end position="254"/>
    </location>
</feature>
<feature type="domain" description="Aminoglycoside phosphotransferase" evidence="2">
    <location>
        <begin position="28"/>
        <end position="188"/>
    </location>
</feature>
<comment type="caution">
    <text evidence="3">The sequence shown here is derived from an EMBL/GenBank/DDBJ whole genome shotgun (WGS) entry which is preliminary data.</text>
</comment>
<dbReference type="InterPro" id="IPR051678">
    <property type="entry name" value="AGP_Transferase"/>
</dbReference>
<gene>
    <name evidence="3" type="ORF">BJY01DRAFT_261763</name>
</gene>
<accession>A0ABR4IJF0</accession>
<evidence type="ECO:0000313" key="3">
    <source>
        <dbReference type="EMBL" id="KAL2827888.1"/>
    </source>
</evidence>
<reference evidence="3 4" key="1">
    <citation type="submission" date="2024-07" db="EMBL/GenBank/DDBJ databases">
        <title>Section-level genome sequencing and comparative genomics of Aspergillus sections Usti and Cavernicolus.</title>
        <authorList>
            <consortium name="Lawrence Berkeley National Laboratory"/>
            <person name="Nybo J.L."/>
            <person name="Vesth T.C."/>
            <person name="Theobald S."/>
            <person name="Frisvad J.C."/>
            <person name="Larsen T.O."/>
            <person name="Kjaerboelling I."/>
            <person name="Rothschild-Mancinelli K."/>
            <person name="Lyhne E.K."/>
            <person name="Kogle M.E."/>
            <person name="Barry K."/>
            <person name="Clum A."/>
            <person name="Na H."/>
            <person name="Ledsgaard L."/>
            <person name="Lin J."/>
            <person name="Lipzen A."/>
            <person name="Kuo A."/>
            <person name="Riley R."/>
            <person name="Mondo S."/>
            <person name="Labutti K."/>
            <person name="Haridas S."/>
            <person name="Pangalinan J."/>
            <person name="Salamov A.A."/>
            <person name="Simmons B.A."/>
            <person name="Magnuson J.K."/>
            <person name="Chen J."/>
            <person name="Drula E."/>
            <person name="Henrissat B."/>
            <person name="Wiebenga A."/>
            <person name="Lubbers R.J."/>
            <person name="Gomes A.C."/>
            <person name="Makela M.R."/>
            <person name="Stajich J."/>
            <person name="Grigoriev I.V."/>
            <person name="Mortensen U.H."/>
            <person name="De Vries R.P."/>
            <person name="Baker S.E."/>
            <person name="Andersen M.R."/>
        </authorList>
    </citation>
    <scope>NUCLEOTIDE SEQUENCE [LARGE SCALE GENOMIC DNA]</scope>
    <source>
        <strain evidence="3 4">CBS 123904</strain>
    </source>
</reference>
<feature type="region of interest" description="Disordered" evidence="1">
    <location>
        <begin position="244"/>
        <end position="291"/>
    </location>
</feature>
<evidence type="ECO:0000313" key="4">
    <source>
        <dbReference type="Proteomes" id="UP001610446"/>
    </source>
</evidence>
<dbReference type="PANTHER" id="PTHR21310">
    <property type="entry name" value="AMINOGLYCOSIDE PHOSPHOTRANSFERASE-RELATED-RELATED"/>
    <property type="match status" value="1"/>
</dbReference>
<organism evidence="3 4">
    <name type="scientific">Aspergillus pseudoustus</name>
    <dbReference type="NCBI Taxonomy" id="1810923"/>
    <lineage>
        <taxon>Eukaryota</taxon>
        <taxon>Fungi</taxon>
        <taxon>Dikarya</taxon>
        <taxon>Ascomycota</taxon>
        <taxon>Pezizomycotina</taxon>
        <taxon>Eurotiomycetes</taxon>
        <taxon>Eurotiomycetidae</taxon>
        <taxon>Eurotiales</taxon>
        <taxon>Aspergillaceae</taxon>
        <taxon>Aspergillus</taxon>
        <taxon>Aspergillus subgen. Nidulantes</taxon>
    </lineage>
</organism>
<keyword evidence="4" id="KW-1185">Reference proteome</keyword>
<dbReference type="SUPFAM" id="SSF56112">
    <property type="entry name" value="Protein kinase-like (PK-like)"/>
    <property type="match status" value="1"/>
</dbReference>
<dbReference type="InterPro" id="IPR002575">
    <property type="entry name" value="Aminoglycoside_PTrfase"/>
</dbReference>
<dbReference type="InterPro" id="IPR011009">
    <property type="entry name" value="Kinase-like_dom_sf"/>
</dbReference>
<proteinExistence type="predicted"/>
<feature type="compositionally biased region" description="Pro residues" evidence="1">
    <location>
        <begin position="256"/>
        <end position="265"/>
    </location>
</feature>
<dbReference type="PANTHER" id="PTHR21310:SF39">
    <property type="entry name" value="AMINOGLYCOSIDE PHOSPHOTRANSFERASE DOMAIN-CONTAINING PROTEIN"/>
    <property type="match status" value="1"/>
</dbReference>